<gene>
    <name evidence="2" type="ORF">BROFUL_01086</name>
</gene>
<sequence>MKQKILNVSFLVVFFGVFSSFVFPGKPFLFSAETIMNVDEIVPGMKGYGKTVFTGDRIEIFNVEVLGILRNWEAKSNMILIRMSGGPLEKSGIIAGMSGSPVYISNRLIGAVAYGWSFAKEPIAGVTPINEMKNTLLNLPLHEKGMLPVSAEWDIPSFSQQSLVTPSTATSSIPQEFTDYDAAKITLTPILSPLVVSGIESDVLQRMKPLFHTYGWYPVQGGSYDLYPDKPVKSRLVPGASVAAILIRGDLSAAVVGTVTYVDGDNVLAFGHPFLQTGNADLPMASAYVYTVLSSQSNSVKMASPVDIIGRIHQDRRSGIAGILGASSRMIPCHIEVEGSQKLTYDFEIVDNKLLTPSLILMAAQSAVLSTERKVGEKSVQIQLSARIEGCENPVVIENVFYELDQSWFSLNHIVQPFTMIINNQFREVHPTRIDLKIRVLDSRKTAYIESVRVDKKQVKPGDTLQVDVCLKPFTGEKFYQTVLMHIPEDTLPGSMLNLTVCDATYGQALNLGRSAGKYFPVNFEQLVHYVENMERNNNLMVRILLTKKGITYKGEGFPSLPASVLSIMSFSNYSGVGPLFDEVVSRIPMEYVLNGNQTIPLSVK</sequence>
<dbReference type="PROSITE" id="PS51494">
    <property type="entry name" value="SPOIVB"/>
    <property type="match status" value="1"/>
</dbReference>
<protein>
    <recommendedName>
        <fullName evidence="1">Peptidase S55 domain-containing protein</fullName>
    </recommendedName>
</protein>
<evidence type="ECO:0000259" key="1">
    <source>
        <dbReference type="PROSITE" id="PS51494"/>
    </source>
</evidence>
<reference evidence="2 3" key="1">
    <citation type="journal article" date="2013" name="BMC Microbiol.">
        <title>Identification of the type II cytochrome c maturation pathway in anammox bacteria by comparative genomics.</title>
        <authorList>
            <person name="Ferousi C."/>
            <person name="Speth D.R."/>
            <person name="Reimann J."/>
            <person name="Op den Camp H.J."/>
            <person name="Allen J.W."/>
            <person name="Keltjens J.T."/>
            <person name="Jetten M.S."/>
        </authorList>
    </citation>
    <scope>NUCLEOTIDE SEQUENCE [LARGE SCALE GENOMIC DNA]</scope>
    <source>
        <strain evidence="2">RU1</strain>
    </source>
</reference>
<evidence type="ECO:0000313" key="2">
    <source>
        <dbReference type="EMBL" id="KKO20235.1"/>
    </source>
</evidence>
<name>A0A0M2UXE0_9BACT</name>
<evidence type="ECO:0000313" key="3">
    <source>
        <dbReference type="Proteomes" id="UP000034954"/>
    </source>
</evidence>
<dbReference type="Pfam" id="PF05580">
    <property type="entry name" value="Peptidase_S55"/>
    <property type="match status" value="1"/>
</dbReference>
<comment type="caution">
    <text evidence="2">The sequence shown here is derived from an EMBL/GenBank/DDBJ whole genome shotgun (WGS) entry which is preliminary data.</text>
</comment>
<accession>A0A0M2UXE0</accession>
<dbReference type="EMBL" id="LAQJ01000121">
    <property type="protein sequence ID" value="KKO20235.1"/>
    <property type="molecule type" value="Genomic_DNA"/>
</dbReference>
<proteinExistence type="predicted"/>
<dbReference type="Proteomes" id="UP000034954">
    <property type="component" value="Unassembled WGS sequence"/>
</dbReference>
<organism evidence="2 3">
    <name type="scientific">Candidatus Brocadia fulgida</name>
    <dbReference type="NCBI Taxonomy" id="380242"/>
    <lineage>
        <taxon>Bacteria</taxon>
        <taxon>Pseudomonadati</taxon>
        <taxon>Planctomycetota</taxon>
        <taxon>Candidatus Brocadiia</taxon>
        <taxon>Candidatus Brocadiales</taxon>
        <taxon>Candidatus Brocadiaceae</taxon>
        <taxon>Candidatus Brocadia</taxon>
    </lineage>
</organism>
<dbReference type="AlphaFoldDB" id="A0A0M2UXE0"/>
<keyword evidence="3" id="KW-1185">Reference proteome</keyword>
<feature type="domain" description="Peptidase S55" evidence="1">
    <location>
        <begin position="1"/>
        <end position="148"/>
    </location>
</feature>
<dbReference type="InterPro" id="IPR008763">
    <property type="entry name" value="Peptidase_S55"/>
</dbReference>